<comment type="catalytic activity">
    <reaction evidence="1">
        <text>[protein]-peptidylproline (omega=180) = [protein]-peptidylproline (omega=0)</text>
        <dbReference type="Rhea" id="RHEA:16237"/>
        <dbReference type="Rhea" id="RHEA-COMP:10747"/>
        <dbReference type="Rhea" id="RHEA-COMP:10748"/>
        <dbReference type="ChEBI" id="CHEBI:83833"/>
        <dbReference type="ChEBI" id="CHEBI:83834"/>
        <dbReference type="EC" id="5.2.1.8"/>
    </reaction>
</comment>
<evidence type="ECO:0000259" key="9">
    <source>
        <dbReference type="PROSITE" id="PS50198"/>
    </source>
</evidence>
<dbReference type="InterPro" id="IPR027304">
    <property type="entry name" value="Trigger_fact/SurA_dom_sf"/>
</dbReference>
<dbReference type="InterPro" id="IPR046357">
    <property type="entry name" value="PPIase_dom_sf"/>
</dbReference>
<feature type="chain" id="PRO_5025689581" description="peptidylprolyl isomerase" evidence="8">
    <location>
        <begin position="24"/>
        <end position="261"/>
    </location>
</feature>
<sequence>MKLFSKTLIAMLIAGFAAQGAMAADTVAKVNGKAIPQAFADALMAEQTAKGAPDSKELRDAVREELVRREILFQAAKKAGVDKKPEVQTQVELARQAVILRAYLQDFVKKNEVTDADVRKAYDDMKARLGDTEYNVSHILVDDEAKARALIAKIKGGAKFEDIAKAESTDPGSKEKGGELGWSSPGMYVPAFSEAMTKLKKGEMTSEPVKSNFGYHIIRVNDTRKLDAPEFEKIEPQIKQRLQTQRLENHIMELRKAAKVE</sequence>
<dbReference type="SUPFAM" id="SSF54534">
    <property type="entry name" value="FKBP-like"/>
    <property type="match status" value="1"/>
</dbReference>
<evidence type="ECO:0000256" key="5">
    <source>
        <dbReference type="ARBA" id="ARBA00023110"/>
    </source>
</evidence>
<dbReference type="RefSeq" id="WP_173764684.1">
    <property type="nucleotide sequence ID" value="NZ_CP048836.1"/>
</dbReference>
<evidence type="ECO:0000256" key="7">
    <source>
        <dbReference type="PROSITE-ProRule" id="PRU00278"/>
    </source>
</evidence>
<dbReference type="Gene3D" id="1.10.8.1040">
    <property type="match status" value="1"/>
</dbReference>
<keyword evidence="6 7" id="KW-0413">Isomerase</keyword>
<protein>
    <recommendedName>
        <fullName evidence="3">peptidylprolyl isomerase</fullName>
        <ecNumber evidence="3">5.2.1.8</ecNumber>
    </recommendedName>
</protein>
<dbReference type="GO" id="GO:0003755">
    <property type="term" value="F:peptidyl-prolyl cis-trans isomerase activity"/>
    <property type="evidence" value="ECO:0007669"/>
    <property type="project" value="UniProtKB-KW"/>
</dbReference>
<keyword evidence="5 7" id="KW-0697">Rotamase</keyword>
<dbReference type="EC" id="5.2.1.8" evidence="3"/>
<dbReference type="AlphaFoldDB" id="A0A6C1B3F3"/>
<dbReference type="PANTHER" id="PTHR47245:SF1">
    <property type="entry name" value="FOLDASE PROTEIN PRSA"/>
    <property type="match status" value="1"/>
</dbReference>
<gene>
    <name evidence="10" type="ORF">G3580_07595</name>
</gene>
<evidence type="ECO:0000256" key="3">
    <source>
        <dbReference type="ARBA" id="ARBA00013194"/>
    </source>
</evidence>
<evidence type="ECO:0000256" key="1">
    <source>
        <dbReference type="ARBA" id="ARBA00000971"/>
    </source>
</evidence>
<reference evidence="10 11" key="1">
    <citation type="submission" date="2020-02" db="EMBL/GenBank/DDBJ databases">
        <title>Nitrogenibacter mangrovi gen. nov., sp. nov. isolated from mangrove sediment, a denitrifying betaproteobacterium.</title>
        <authorList>
            <person name="Liao H."/>
            <person name="Tian Y."/>
        </authorList>
    </citation>
    <scope>NUCLEOTIDE SEQUENCE [LARGE SCALE GENOMIC DNA]</scope>
    <source>
        <strain evidence="10 11">M9-3-2</strain>
    </source>
</reference>
<feature type="signal peptide" evidence="8">
    <location>
        <begin position="1"/>
        <end position="23"/>
    </location>
</feature>
<dbReference type="Gene3D" id="3.10.50.40">
    <property type="match status" value="1"/>
</dbReference>
<name>A0A6C1B3F3_9RHOO</name>
<feature type="domain" description="PpiC" evidence="9">
    <location>
        <begin position="131"/>
        <end position="222"/>
    </location>
</feature>
<proteinExistence type="inferred from homology"/>
<evidence type="ECO:0000256" key="6">
    <source>
        <dbReference type="ARBA" id="ARBA00023235"/>
    </source>
</evidence>
<evidence type="ECO:0000256" key="2">
    <source>
        <dbReference type="ARBA" id="ARBA00007656"/>
    </source>
</evidence>
<dbReference type="PROSITE" id="PS50198">
    <property type="entry name" value="PPIC_PPIASE_2"/>
    <property type="match status" value="1"/>
</dbReference>
<evidence type="ECO:0000313" key="10">
    <source>
        <dbReference type="EMBL" id="QID17519.1"/>
    </source>
</evidence>
<dbReference type="InterPro" id="IPR050245">
    <property type="entry name" value="PrsA_foldase"/>
</dbReference>
<evidence type="ECO:0000313" key="11">
    <source>
        <dbReference type="Proteomes" id="UP000501991"/>
    </source>
</evidence>
<dbReference type="InterPro" id="IPR000297">
    <property type="entry name" value="PPIase_PpiC"/>
</dbReference>
<dbReference type="PANTHER" id="PTHR47245">
    <property type="entry name" value="PEPTIDYLPROLYL ISOMERASE"/>
    <property type="match status" value="1"/>
</dbReference>
<organism evidence="10 11">
    <name type="scientific">Nitrogeniibacter mangrovi</name>
    <dbReference type="NCBI Taxonomy" id="2016596"/>
    <lineage>
        <taxon>Bacteria</taxon>
        <taxon>Pseudomonadati</taxon>
        <taxon>Pseudomonadota</taxon>
        <taxon>Betaproteobacteria</taxon>
        <taxon>Rhodocyclales</taxon>
        <taxon>Zoogloeaceae</taxon>
        <taxon>Nitrogeniibacter</taxon>
    </lineage>
</organism>
<dbReference type="Pfam" id="PF13616">
    <property type="entry name" value="Rotamase_3"/>
    <property type="match status" value="1"/>
</dbReference>
<dbReference type="SUPFAM" id="SSF109998">
    <property type="entry name" value="Triger factor/SurA peptide-binding domain-like"/>
    <property type="match status" value="1"/>
</dbReference>
<keyword evidence="11" id="KW-1185">Reference proteome</keyword>
<evidence type="ECO:0000256" key="4">
    <source>
        <dbReference type="ARBA" id="ARBA00022729"/>
    </source>
</evidence>
<accession>A0A6C1B3F3</accession>
<dbReference type="Proteomes" id="UP000501991">
    <property type="component" value="Chromosome"/>
</dbReference>
<keyword evidence="4 8" id="KW-0732">Signal</keyword>
<comment type="similarity">
    <text evidence="2">Belongs to the PpiC/parvulin rotamase family.</text>
</comment>
<evidence type="ECO:0000256" key="8">
    <source>
        <dbReference type="SAM" id="SignalP"/>
    </source>
</evidence>
<dbReference type="KEGG" id="azq:G3580_07595"/>
<dbReference type="EMBL" id="CP048836">
    <property type="protein sequence ID" value="QID17519.1"/>
    <property type="molecule type" value="Genomic_DNA"/>
</dbReference>